<organism evidence="6 7">
    <name type="scientific">Zootermopsis nevadensis</name>
    <name type="common">Dampwood termite</name>
    <dbReference type="NCBI Taxonomy" id="136037"/>
    <lineage>
        <taxon>Eukaryota</taxon>
        <taxon>Metazoa</taxon>
        <taxon>Ecdysozoa</taxon>
        <taxon>Arthropoda</taxon>
        <taxon>Hexapoda</taxon>
        <taxon>Insecta</taxon>
        <taxon>Pterygota</taxon>
        <taxon>Neoptera</taxon>
        <taxon>Polyneoptera</taxon>
        <taxon>Dictyoptera</taxon>
        <taxon>Blattodea</taxon>
        <taxon>Blattoidea</taxon>
        <taxon>Termitoidae</taxon>
        <taxon>Termopsidae</taxon>
        <taxon>Zootermopsis</taxon>
    </lineage>
</organism>
<keyword evidence="2 4" id="KW-0328">Glycosyltransferase</keyword>
<dbReference type="PROSITE" id="PS00375">
    <property type="entry name" value="UDPGT"/>
    <property type="match status" value="1"/>
</dbReference>
<evidence type="ECO:0000313" key="7">
    <source>
        <dbReference type="Proteomes" id="UP000027135"/>
    </source>
</evidence>
<dbReference type="GO" id="GO:0015020">
    <property type="term" value="F:glucuronosyltransferase activity"/>
    <property type="evidence" value="ECO:0007669"/>
    <property type="project" value="UniProtKB-EC"/>
</dbReference>
<reference evidence="6 7" key="1">
    <citation type="journal article" date="2014" name="Nat. Commun.">
        <title>Molecular traces of alternative social organization in a termite genome.</title>
        <authorList>
            <person name="Terrapon N."/>
            <person name="Li C."/>
            <person name="Robertson H.M."/>
            <person name="Ji L."/>
            <person name="Meng X."/>
            <person name="Booth W."/>
            <person name="Chen Z."/>
            <person name="Childers C.P."/>
            <person name="Glastad K.M."/>
            <person name="Gokhale K."/>
            <person name="Gowin J."/>
            <person name="Gronenberg W."/>
            <person name="Hermansen R.A."/>
            <person name="Hu H."/>
            <person name="Hunt B.G."/>
            <person name="Huylmans A.K."/>
            <person name="Khalil S.M."/>
            <person name="Mitchell R.D."/>
            <person name="Munoz-Torres M.C."/>
            <person name="Mustard J.A."/>
            <person name="Pan H."/>
            <person name="Reese J.T."/>
            <person name="Scharf M.E."/>
            <person name="Sun F."/>
            <person name="Vogel H."/>
            <person name="Xiao J."/>
            <person name="Yang W."/>
            <person name="Yang Z."/>
            <person name="Yang Z."/>
            <person name="Zhou J."/>
            <person name="Zhu J."/>
            <person name="Brent C.S."/>
            <person name="Elsik C.G."/>
            <person name="Goodisman M.A."/>
            <person name="Liberles D.A."/>
            <person name="Roe R.M."/>
            <person name="Vargo E.L."/>
            <person name="Vilcinskas A."/>
            <person name="Wang J."/>
            <person name="Bornberg-Bauer E."/>
            <person name="Korb J."/>
            <person name="Zhang G."/>
            <person name="Liebig J."/>
        </authorList>
    </citation>
    <scope>NUCLEOTIDE SEQUENCE [LARGE SCALE GENOMIC DNA]</scope>
    <source>
        <tissue evidence="6">Whole organism</tissue>
    </source>
</reference>
<feature type="transmembrane region" description="Helical" evidence="5">
    <location>
        <begin position="471"/>
        <end position="497"/>
    </location>
</feature>
<protein>
    <recommendedName>
        <fullName evidence="5">UDP-glucuronosyltransferase</fullName>
        <ecNumber evidence="5">2.4.1.17</ecNumber>
    </recommendedName>
</protein>
<proteinExistence type="inferred from homology"/>
<keyword evidence="5" id="KW-0812">Transmembrane</keyword>
<comment type="catalytic activity">
    <reaction evidence="5">
        <text>glucuronate acceptor + UDP-alpha-D-glucuronate = acceptor beta-D-glucuronoside + UDP + H(+)</text>
        <dbReference type="Rhea" id="RHEA:21032"/>
        <dbReference type="ChEBI" id="CHEBI:15378"/>
        <dbReference type="ChEBI" id="CHEBI:58052"/>
        <dbReference type="ChEBI" id="CHEBI:58223"/>
        <dbReference type="ChEBI" id="CHEBI:132367"/>
        <dbReference type="ChEBI" id="CHEBI:132368"/>
        <dbReference type="EC" id="2.4.1.17"/>
    </reaction>
</comment>
<feature type="signal peptide" evidence="5">
    <location>
        <begin position="1"/>
        <end position="21"/>
    </location>
</feature>
<dbReference type="EMBL" id="KK852590">
    <property type="protein sequence ID" value="KDR20744.1"/>
    <property type="molecule type" value="Genomic_DNA"/>
</dbReference>
<dbReference type="eggNOG" id="KOG1192">
    <property type="taxonomic scope" value="Eukaryota"/>
</dbReference>
<gene>
    <name evidence="6" type="ORF">L798_04720</name>
</gene>
<evidence type="ECO:0000313" key="6">
    <source>
        <dbReference type="EMBL" id="KDR20744.1"/>
    </source>
</evidence>
<feature type="chain" id="PRO_5005103767" description="UDP-glucuronosyltransferase" evidence="5">
    <location>
        <begin position="22"/>
        <end position="516"/>
    </location>
</feature>
<dbReference type="PANTHER" id="PTHR48043">
    <property type="entry name" value="EG:EG0003.4 PROTEIN-RELATED"/>
    <property type="match status" value="1"/>
</dbReference>
<dbReference type="AlphaFoldDB" id="A0A067RAD1"/>
<name>A0A067RAD1_ZOONE</name>
<evidence type="ECO:0000256" key="2">
    <source>
        <dbReference type="ARBA" id="ARBA00022676"/>
    </source>
</evidence>
<dbReference type="InParanoid" id="A0A067RAD1"/>
<dbReference type="OMA" id="WTISESM"/>
<dbReference type="OrthoDB" id="5835829at2759"/>
<dbReference type="PANTHER" id="PTHR48043:SF114">
    <property type="entry name" value="IP04436P-RELATED"/>
    <property type="match status" value="1"/>
</dbReference>
<dbReference type="FunCoup" id="A0A067RAD1">
    <property type="interactions" value="193"/>
</dbReference>
<dbReference type="InterPro" id="IPR050271">
    <property type="entry name" value="UDP-glycosyltransferase"/>
</dbReference>
<comment type="similarity">
    <text evidence="1 4">Belongs to the UDP-glycosyltransferase family.</text>
</comment>
<dbReference type="Gene3D" id="3.40.50.2000">
    <property type="entry name" value="Glycogen Phosphorylase B"/>
    <property type="match status" value="2"/>
</dbReference>
<evidence type="ECO:0000256" key="1">
    <source>
        <dbReference type="ARBA" id="ARBA00009995"/>
    </source>
</evidence>
<evidence type="ECO:0000256" key="5">
    <source>
        <dbReference type="RuleBase" id="RU362059"/>
    </source>
</evidence>
<evidence type="ECO:0000256" key="3">
    <source>
        <dbReference type="ARBA" id="ARBA00022679"/>
    </source>
</evidence>
<dbReference type="FunFam" id="3.40.50.2000:FF:000050">
    <property type="entry name" value="UDP-glucuronosyltransferase"/>
    <property type="match status" value="1"/>
</dbReference>
<dbReference type="GO" id="GO:0016020">
    <property type="term" value="C:membrane"/>
    <property type="evidence" value="ECO:0007669"/>
    <property type="project" value="UniProtKB-SubCell"/>
</dbReference>
<dbReference type="Pfam" id="PF00201">
    <property type="entry name" value="UDPGT"/>
    <property type="match status" value="1"/>
</dbReference>
<dbReference type="STRING" id="136037.A0A067RAD1"/>
<keyword evidence="5" id="KW-1133">Transmembrane helix</keyword>
<keyword evidence="5" id="KW-0732">Signal</keyword>
<accession>A0A067RAD1</accession>
<dbReference type="InterPro" id="IPR035595">
    <property type="entry name" value="UDP_glycos_trans_CS"/>
</dbReference>
<evidence type="ECO:0000256" key="4">
    <source>
        <dbReference type="RuleBase" id="RU003718"/>
    </source>
</evidence>
<keyword evidence="3 4" id="KW-0808">Transferase</keyword>
<dbReference type="CDD" id="cd03784">
    <property type="entry name" value="GT1_Gtf-like"/>
    <property type="match status" value="1"/>
</dbReference>
<keyword evidence="5" id="KW-0472">Membrane</keyword>
<sequence length="516" mass="58203">MQYTTLLIVTLTSSCLSIVSGARIIAMFPYIGKSHFDVFEPFVKELAARGHQVVVLSHFPQKQPITNYTDISLVGSITTEARDRIDLGRISGTEILKTAVKEIRGIFESCDRMLSFQKVQDLFQSQETFDLIITETFLADCFLPLVHKFKAPHVAISSSIMFPWSNDRMGNPDNPSYIPTQGTYFSDKMSFIQRLINVIANTALKFIFSATESTVIAGYVRKHFGDDVPSPSDIARNTSLLLVNTHFSLNGPRPLVPGIVEVGGLHIRPPKKLPKDLEDYLNGAEHGVIYFSMGSMIRAETLPEDKRDAFLQAFSELPQRVLWKWEGDTLPGQPKNVKIAKWLPQFDILNHPNVRVFVGHGGLLGSIEAVYAGVPMVGIPMFGDQPTNIRAIVNCKMGVKIDYNEISKESVLKALRTLLDQPSYRENAKRMSKIYLDRPMSAMNTAIFWTEYIIRHRGAPHLRPAILDLAWYQYLLLDILAAFLVSIITIVFLIYVITKKLAKMFTLHHRKKSKQS</sequence>
<dbReference type="Proteomes" id="UP000027135">
    <property type="component" value="Unassembled WGS sequence"/>
</dbReference>
<dbReference type="InterPro" id="IPR002213">
    <property type="entry name" value="UDP_glucos_trans"/>
</dbReference>
<dbReference type="EC" id="2.4.1.17" evidence="5"/>
<keyword evidence="7" id="KW-1185">Reference proteome</keyword>
<dbReference type="SUPFAM" id="SSF53756">
    <property type="entry name" value="UDP-Glycosyltransferase/glycogen phosphorylase"/>
    <property type="match status" value="1"/>
</dbReference>
<comment type="subcellular location">
    <subcellularLocation>
        <location evidence="5">Membrane</location>
        <topology evidence="5">Single-pass membrane protein</topology>
    </subcellularLocation>
</comment>